<dbReference type="AlphaFoldDB" id="A0A1T2XJZ9"/>
<dbReference type="Proteomes" id="UP000190188">
    <property type="component" value="Unassembled WGS sequence"/>
</dbReference>
<organism evidence="2 3">
    <name type="scientific">Paenibacillus selenitireducens</name>
    <dbReference type="NCBI Taxonomy" id="1324314"/>
    <lineage>
        <taxon>Bacteria</taxon>
        <taxon>Bacillati</taxon>
        <taxon>Bacillota</taxon>
        <taxon>Bacilli</taxon>
        <taxon>Bacillales</taxon>
        <taxon>Paenibacillaceae</taxon>
        <taxon>Paenibacillus</taxon>
    </lineage>
</organism>
<evidence type="ECO:0000256" key="1">
    <source>
        <dbReference type="SAM" id="Phobius"/>
    </source>
</evidence>
<keyword evidence="1" id="KW-0812">Transmembrane</keyword>
<proteinExistence type="predicted"/>
<dbReference type="Pfam" id="PF07098">
    <property type="entry name" value="DUF1360"/>
    <property type="match status" value="1"/>
</dbReference>
<sequence length="115" mass="13035">MWEISWLTFILLILASYRLTRLIVFDQITSFIRRPFLEEQFVDDGSGSIIATIDEKGGRFHAFMRDLLTCYWCVGVWSSIALTIAYLLIPTMIFPVILILAIAAAAGIIESFVRG</sequence>
<accession>A0A1T2XJZ9</accession>
<dbReference type="OrthoDB" id="4722315at2"/>
<feature type="transmembrane region" description="Helical" evidence="1">
    <location>
        <begin position="68"/>
        <end position="87"/>
    </location>
</feature>
<dbReference type="STRING" id="1324314.BVG16_05360"/>
<keyword evidence="3" id="KW-1185">Reference proteome</keyword>
<gene>
    <name evidence="2" type="ORF">BVG16_05360</name>
</gene>
<dbReference type="EMBL" id="MSZX01000002">
    <property type="protein sequence ID" value="OPA80174.1"/>
    <property type="molecule type" value="Genomic_DNA"/>
</dbReference>
<feature type="transmembrane region" description="Helical" evidence="1">
    <location>
        <begin position="6"/>
        <end position="24"/>
    </location>
</feature>
<dbReference type="RefSeq" id="WP_078497523.1">
    <property type="nucleotide sequence ID" value="NZ_MSZX01000002.1"/>
</dbReference>
<dbReference type="InterPro" id="IPR010773">
    <property type="entry name" value="Mycophage_PG1_Gp7"/>
</dbReference>
<keyword evidence="1" id="KW-0472">Membrane</keyword>
<feature type="transmembrane region" description="Helical" evidence="1">
    <location>
        <begin position="93"/>
        <end position="113"/>
    </location>
</feature>
<evidence type="ECO:0000313" key="3">
    <source>
        <dbReference type="Proteomes" id="UP000190188"/>
    </source>
</evidence>
<keyword evidence="1" id="KW-1133">Transmembrane helix</keyword>
<evidence type="ECO:0000313" key="2">
    <source>
        <dbReference type="EMBL" id="OPA80174.1"/>
    </source>
</evidence>
<protein>
    <submittedName>
        <fullName evidence="2">Sporulation protein</fullName>
    </submittedName>
</protein>
<name>A0A1T2XJZ9_9BACL</name>
<reference evidence="2 3" key="1">
    <citation type="submission" date="2017-01" db="EMBL/GenBank/DDBJ databases">
        <title>Genome analysis of Paenibacillus selenitrireducens ES3-24.</title>
        <authorList>
            <person name="Xu D."/>
            <person name="Yao R."/>
            <person name="Zheng S."/>
        </authorList>
    </citation>
    <scope>NUCLEOTIDE SEQUENCE [LARGE SCALE GENOMIC DNA]</scope>
    <source>
        <strain evidence="2 3">ES3-24</strain>
    </source>
</reference>
<comment type="caution">
    <text evidence="2">The sequence shown here is derived from an EMBL/GenBank/DDBJ whole genome shotgun (WGS) entry which is preliminary data.</text>
</comment>